<dbReference type="OrthoDB" id="8478585at2"/>
<name>A0A844BEM2_9RHOB</name>
<protein>
    <submittedName>
        <fullName evidence="1">Uncharacterized protein</fullName>
    </submittedName>
</protein>
<evidence type="ECO:0000313" key="2">
    <source>
        <dbReference type="Proteomes" id="UP000466730"/>
    </source>
</evidence>
<accession>A0A844BEM2</accession>
<proteinExistence type="predicted"/>
<dbReference type="SUPFAM" id="SSF89155">
    <property type="entry name" value="TorD-like"/>
    <property type="match status" value="1"/>
</dbReference>
<dbReference type="InterPro" id="IPR036411">
    <property type="entry name" value="TorD-like_sf"/>
</dbReference>
<dbReference type="EMBL" id="WJPO01000002">
    <property type="protein sequence ID" value="MRH19765.1"/>
    <property type="molecule type" value="Genomic_DNA"/>
</dbReference>
<dbReference type="RefSeq" id="WP_153747081.1">
    <property type="nucleotide sequence ID" value="NZ_BAAADI010000014.1"/>
</dbReference>
<dbReference type="Proteomes" id="UP000466730">
    <property type="component" value="Unassembled WGS sequence"/>
</dbReference>
<reference evidence="1 2" key="1">
    <citation type="submission" date="2019-11" db="EMBL/GenBank/DDBJ databases">
        <title>Draft Whole-Genome sequence of the marine photosynthetic bacterium Rhodovulum strictum DSM 11289.</title>
        <authorList>
            <person name="Kyndt J.A."/>
            <person name="Meyer T.E."/>
        </authorList>
    </citation>
    <scope>NUCLEOTIDE SEQUENCE [LARGE SCALE GENOMIC DNA]</scope>
    <source>
        <strain evidence="1 2">DSM 11289</strain>
    </source>
</reference>
<evidence type="ECO:0000313" key="1">
    <source>
        <dbReference type="EMBL" id="MRH19765.1"/>
    </source>
</evidence>
<comment type="caution">
    <text evidence="1">The sequence shown here is derived from an EMBL/GenBank/DDBJ whole genome shotgun (WGS) entry which is preliminary data.</text>
</comment>
<keyword evidence="2" id="KW-1185">Reference proteome</keyword>
<sequence length="189" mass="20425">MIVTIKALAAMLSPPSAQFKAATWDIADAMLVEDLLTPEVRRQLLPLLDEIHEMELGRQQERFAAHFQRSRSLSLNLIEHLPTDEAGPAAHLDSCHLALLLDTLADRPLNEVRGVLADVAPVVEILALRLEALGSSYAGVFRALLHLAVQGARTAHDAEGYFAYSRCPPGLTGCTGPTPAAAALHLPER</sequence>
<organism evidence="1 2">
    <name type="scientific">Rhodovulum strictum</name>
    <dbReference type="NCBI Taxonomy" id="58314"/>
    <lineage>
        <taxon>Bacteria</taxon>
        <taxon>Pseudomonadati</taxon>
        <taxon>Pseudomonadota</taxon>
        <taxon>Alphaproteobacteria</taxon>
        <taxon>Rhodobacterales</taxon>
        <taxon>Paracoccaceae</taxon>
        <taxon>Rhodovulum</taxon>
    </lineage>
</organism>
<dbReference type="AlphaFoldDB" id="A0A844BEM2"/>
<gene>
    <name evidence="1" type="ORF">GH815_02070</name>
</gene>